<proteinExistence type="predicted"/>
<keyword evidence="3" id="KW-1185">Reference proteome</keyword>
<name>A0A1X6NIC5_PORUM</name>
<reference evidence="2 3" key="1">
    <citation type="submission" date="2017-03" db="EMBL/GenBank/DDBJ databases">
        <title>WGS assembly of Porphyra umbilicalis.</title>
        <authorList>
            <person name="Brawley S.H."/>
            <person name="Blouin N.A."/>
            <person name="Ficko-Blean E."/>
            <person name="Wheeler G.L."/>
            <person name="Lohr M."/>
            <person name="Goodson H.V."/>
            <person name="Jenkins J.W."/>
            <person name="Blaby-Haas C.E."/>
            <person name="Helliwell K.E."/>
            <person name="Chan C."/>
            <person name="Marriage T."/>
            <person name="Bhattacharya D."/>
            <person name="Klein A.S."/>
            <person name="Badis Y."/>
            <person name="Brodie J."/>
            <person name="Cao Y."/>
            <person name="Collen J."/>
            <person name="Dittami S.M."/>
            <person name="Gachon C.M."/>
            <person name="Green B.R."/>
            <person name="Karpowicz S."/>
            <person name="Kim J.W."/>
            <person name="Kudahl U."/>
            <person name="Lin S."/>
            <person name="Michel G."/>
            <person name="Mittag M."/>
            <person name="Olson B.J."/>
            <person name="Pangilinan J."/>
            <person name="Peng Y."/>
            <person name="Qiu H."/>
            <person name="Shu S."/>
            <person name="Singer J.T."/>
            <person name="Smith A.G."/>
            <person name="Sprecher B.N."/>
            <person name="Wagner V."/>
            <person name="Wang W."/>
            <person name="Wang Z.-Y."/>
            <person name="Yan J."/>
            <person name="Yarish C."/>
            <person name="Zoeuner-Riek S."/>
            <person name="Zhuang Y."/>
            <person name="Zou Y."/>
            <person name="Lindquist E.A."/>
            <person name="Grimwood J."/>
            <person name="Barry K."/>
            <person name="Rokhsar D.S."/>
            <person name="Schmutz J."/>
            <person name="Stiller J.W."/>
            <person name="Grossman A.R."/>
            <person name="Prochnik S.E."/>
        </authorList>
    </citation>
    <scope>NUCLEOTIDE SEQUENCE [LARGE SCALE GENOMIC DNA]</scope>
    <source>
        <strain evidence="2">4086291</strain>
    </source>
</reference>
<gene>
    <name evidence="2" type="ORF">BU14_3028s0001</name>
</gene>
<protein>
    <recommendedName>
        <fullName evidence="4">DUF1499 domain-containing protein</fullName>
    </recommendedName>
</protein>
<dbReference type="Proteomes" id="UP000218209">
    <property type="component" value="Unassembled WGS sequence"/>
</dbReference>
<evidence type="ECO:0008006" key="4">
    <source>
        <dbReference type="Google" id="ProtNLM"/>
    </source>
</evidence>
<accession>A0A1X6NIC5</accession>
<feature type="compositionally biased region" description="Low complexity" evidence="1">
    <location>
        <begin position="50"/>
        <end position="65"/>
    </location>
</feature>
<dbReference type="OrthoDB" id="540864at2759"/>
<sequence>MAFIPSAAAAALLCPHRPARCVGRAGAPFAAAAAGAPALRRCAFTPPPAGGRSAGAPPATAAAGGARPGGTPPTAAYDTGLPADSPYAASLAAVVVTAVAIGRGVKLPTPVLVPVLAPLALSAVTPALGGKFVSDFAQLTARPGGNSDLVAPPGVCEGVSPPKRRSTKIYNGVSVAEVRDAFFAVARTKGRVTLVGSPADDGDAGGEDRVWSMVQRTKTFFFPDLISVAFVQTPGGIGVAMYSKSVYGASDLGVNAKRVDEWMGEVEEKLAALV</sequence>
<organism evidence="2 3">
    <name type="scientific">Porphyra umbilicalis</name>
    <name type="common">Purple laver</name>
    <name type="synonym">Red alga</name>
    <dbReference type="NCBI Taxonomy" id="2786"/>
    <lineage>
        <taxon>Eukaryota</taxon>
        <taxon>Rhodophyta</taxon>
        <taxon>Bangiophyceae</taxon>
        <taxon>Bangiales</taxon>
        <taxon>Bangiaceae</taxon>
        <taxon>Porphyra</taxon>
    </lineage>
</organism>
<evidence type="ECO:0000313" key="3">
    <source>
        <dbReference type="Proteomes" id="UP000218209"/>
    </source>
</evidence>
<evidence type="ECO:0000313" key="2">
    <source>
        <dbReference type="EMBL" id="OSX68312.1"/>
    </source>
</evidence>
<dbReference type="InterPro" id="IPR010865">
    <property type="entry name" value="DUF1499"/>
</dbReference>
<evidence type="ECO:0000256" key="1">
    <source>
        <dbReference type="SAM" id="MobiDB-lite"/>
    </source>
</evidence>
<dbReference type="Pfam" id="PF07386">
    <property type="entry name" value="DUF1499"/>
    <property type="match status" value="1"/>
</dbReference>
<feature type="region of interest" description="Disordered" evidence="1">
    <location>
        <begin position="49"/>
        <end position="78"/>
    </location>
</feature>
<dbReference type="AlphaFoldDB" id="A0A1X6NIC5"/>
<dbReference type="EMBL" id="KV920744">
    <property type="protein sequence ID" value="OSX68312.1"/>
    <property type="molecule type" value="Genomic_DNA"/>
</dbReference>